<evidence type="ECO:0000313" key="1">
    <source>
        <dbReference type="EMBL" id="MEU8138668.1"/>
    </source>
</evidence>
<gene>
    <name evidence="1" type="ORF">AB0C36_34865</name>
</gene>
<dbReference type="RefSeq" id="WP_358362296.1">
    <property type="nucleotide sequence ID" value="NZ_JBEZFP010000133.1"/>
</dbReference>
<keyword evidence="2" id="KW-1185">Reference proteome</keyword>
<proteinExistence type="predicted"/>
<sequence length="69" mass="7572">MLMEMAVDAAIRTCGGWPVPAADPFAVLQRAFALGVTDALYDEALEALQARLVIRGFPRYIPPLRWTAP</sequence>
<name>A0ABV3DSE6_9ACTN</name>
<dbReference type="Proteomes" id="UP001551482">
    <property type="component" value="Unassembled WGS sequence"/>
</dbReference>
<accession>A0ABV3DSE6</accession>
<comment type="caution">
    <text evidence="1">The sequence shown here is derived from an EMBL/GenBank/DDBJ whole genome shotgun (WGS) entry which is preliminary data.</text>
</comment>
<organism evidence="1 2">
    <name type="scientific">Streptodolium elevatio</name>
    <dbReference type="NCBI Taxonomy" id="3157996"/>
    <lineage>
        <taxon>Bacteria</taxon>
        <taxon>Bacillati</taxon>
        <taxon>Actinomycetota</taxon>
        <taxon>Actinomycetes</taxon>
        <taxon>Kitasatosporales</taxon>
        <taxon>Streptomycetaceae</taxon>
        <taxon>Streptodolium</taxon>
    </lineage>
</organism>
<evidence type="ECO:0000313" key="2">
    <source>
        <dbReference type="Proteomes" id="UP001551482"/>
    </source>
</evidence>
<reference evidence="1 2" key="1">
    <citation type="submission" date="2024-06" db="EMBL/GenBank/DDBJ databases">
        <title>The Natural Products Discovery Center: Release of the First 8490 Sequenced Strains for Exploring Actinobacteria Biosynthetic Diversity.</title>
        <authorList>
            <person name="Kalkreuter E."/>
            <person name="Kautsar S.A."/>
            <person name="Yang D."/>
            <person name="Bader C.D."/>
            <person name="Teijaro C.N."/>
            <person name="Fluegel L."/>
            <person name="Davis C.M."/>
            <person name="Simpson J.R."/>
            <person name="Lauterbach L."/>
            <person name="Steele A.D."/>
            <person name="Gui C."/>
            <person name="Meng S."/>
            <person name="Li G."/>
            <person name="Viehrig K."/>
            <person name="Ye F."/>
            <person name="Su P."/>
            <person name="Kiefer A.F."/>
            <person name="Nichols A."/>
            <person name="Cepeda A.J."/>
            <person name="Yan W."/>
            <person name="Fan B."/>
            <person name="Jiang Y."/>
            <person name="Adhikari A."/>
            <person name="Zheng C.-J."/>
            <person name="Schuster L."/>
            <person name="Cowan T.M."/>
            <person name="Smanski M.J."/>
            <person name="Chevrette M.G."/>
            <person name="De Carvalho L.P.S."/>
            <person name="Shen B."/>
        </authorList>
    </citation>
    <scope>NUCLEOTIDE SEQUENCE [LARGE SCALE GENOMIC DNA]</scope>
    <source>
        <strain evidence="1 2">NPDC048946</strain>
    </source>
</reference>
<protein>
    <submittedName>
        <fullName evidence="1">Uncharacterized protein</fullName>
    </submittedName>
</protein>
<dbReference type="EMBL" id="JBEZFP010000133">
    <property type="protein sequence ID" value="MEU8138668.1"/>
    <property type="molecule type" value="Genomic_DNA"/>
</dbReference>